<evidence type="ECO:0000256" key="1">
    <source>
        <dbReference type="ARBA" id="ARBA00004651"/>
    </source>
</evidence>
<dbReference type="PANTHER" id="PTHR43299:SF1">
    <property type="entry name" value="UPF0718 PROTEIN YRAQ"/>
    <property type="match status" value="1"/>
</dbReference>
<feature type="non-terminal residue" evidence="8">
    <location>
        <position position="1"/>
    </location>
</feature>
<evidence type="ECO:0000256" key="2">
    <source>
        <dbReference type="ARBA" id="ARBA00006386"/>
    </source>
</evidence>
<comment type="subcellular location">
    <subcellularLocation>
        <location evidence="1">Cell membrane</location>
        <topology evidence="1">Multi-pass membrane protein</topology>
    </subcellularLocation>
</comment>
<sequence length="211" mass="23141">AKISLEMAISHPIIVPVRVIASMLIDGPTKRNVIAGPRPAPLFLIPAQLKYILISILTFTLIMIVIFLLKREEAIAWLKETYFFTKSIIPLLLIGVFLSGIATKIIPKEFVSNLAGKNSLLSNFGGVLFGIFVYFPTLIEVPVAQTFLKLGMAKGPLIAYLLADPELSIQSILVTSRIIGKKKVAIYVILVAIFCTIAGLIYGFFTSIKFS</sequence>
<dbReference type="EMBL" id="BARV01005148">
    <property type="protein sequence ID" value="GAI11707.1"/>
    <property type="molecule type" value="Genomic_DNA"/>
</dbReference>
<evidence type="ECO:0000256" key="6">
    <source>
        <dbReference type="ARBA" id="ARBA00023136"/>
    </source>
</evidence>
<evidence type="ECO:0000256" key="4">
    <source>
        <dbReference type="ARBA" id="ARBA00022692"/>
    </source>
</evidence>
<keyword evidence="3" id="KW-1003">Cell membrane</keyword>
<gene>
    <name evidence="8" type="ORF">S06H3_10888</name>
</gene>
<feature type="transmembrane region" description="Helical" evidence="7">
    <location>
        <begin position="51"/>
        <end position="69"/>
    </location>
</feature>
<proteinExistence type="inferred from homology"/>
<evidence type="ECO:0000256" key="5">
    <source>
        <dbReference type="ARBA" id="ARBA00022989"/>
    </source>
</evidence>
<organism evidence="8">
    <name type="scientific">marine sediment metagenome</name>
    <dbReference type="NCBI Taxonomy" id="412755"/>
    <lineage>
        <taxon>unclassified sequences</taxon>
        <taxon>metagenomes</taxon>
        <taxon>ecological metagenomes</taxon>
    </lineage>
</organism>
<dbReference type="PANTHER" id="PTHR43299">
    <property type="entry name" value="UPF0718 PROTEIN YRAQ"/>
    <property type="match status" value="1"/>
</dbReference>
<evidence type="ECO:0008006" key="9">
    <source>
        <dbReference type="Google" id="ProtNLM"/>
    </source>
</evidence>
<evidence type="ECO:0000256" key="3">
    <source>
        <dbReference type="ARBA" id="ARBA00022475"/>
    </source>
</evidence>
<feature type="transmembrane region" description="Helical" evidence="7">
    <location>
        <begin position="81"/>
        <end position="106"/>
    </location>
</feature>
<accession>X1KXA0</accession>
<keyword evidence="6 7" id="KW-0472">Membrane</keyword>
<keyword evidence="5 7" id="KW-1133">Transmembrane helix</keyword>
<dbReference type="GO" id="GO:0005886">
    <property type="term" value="C:plasma membrane"/>
    <property type="evidence" value="ECO:0007669"/>
    <property type="project" value="UniProtKB-SubCell"/>
</dbReference>
<evidence type="ECO:0000313" key="8">
    <source>
        <dbReference type="EMBL" id="GAI11707.1"/>
    </source>
</evidence>
<keyword evidence="4 7" id="KW-0812">Transmembrane</keyword>
<comment type="caution">
    <text evidence="8">The sequence shown here is derived from an EMBL/GenBank/DDBJ whole genome shotgun (WGS) entry which is preliminary data.</text>
</comment>
<feature type="transmembrane region" description="Helical" evidence="7">
    <location>
        <begin position="126"/>
        <end position="148"/>
    </location>
</feature>
<evidence type="ECO:0000256" key="7">
    <source>
        <dbReference type="SAM" id="Phobius"/>
    </source>
</evidence>
<protein>
    <recommendedName>
        <fullName evidence="9">Permease</fullName>
    </recommendedName>
</protein>
<dbReference type="AlphaFoldDB" id="X1KXA0"/>
<name>X1KXA0_9ZZZZ</name>
<dbReference type="InterPro" id="IPR005524">
    <property type="entry name" value="DUF318"/>
</dbReference>
<comment type="similarity">
    <text evidence="2">Belongs to the UPF0718 family.</text>
</comment>
<dbReference type="Pfam" id="PF03773">
    <property type="entry name" value="ArsP_1"/>
    <property type="match status" value="1"/>
</dbReference>
<feature type="transmembrane region" description="Helical" evidence="7">
    <location>
        <begin position="184"/>
        <end position="205"/>
    </location>
</feature>
<reference evidence="8" key="1">
    <citation type="journal article" date="2014" name="Front. Microbiol.">
        <title>High frequency of phylogenetically diverse reductive dehalogenase-homologous genes in deep subseafloor sedimentary metagenomes.</title>
        <authorList>
            <person name="Kawai M."/>
            <person name="Futagami T."/>
            <person name="Toyoda A."/>
            <person name="Takaki Y."/>
            <person name="Nishi S."/>
            <person name="Hori S."/>
            <person name="Arai W."/>
            <person name="Tsubouchi T."/>
            <person name="Morono Y."/>
            <person name="Uchiyama I."/>
            <person name="Ito T."/>
            <person name="Fujiyama A."/>
            <person name="Inagaki F."/>
            <person name="Takami H."/>
        </authorList>
    </citation>
    <scope>NUCLEOTIDE SEQUENCE</scope>
    <source>
        <strain evidence="8">Expedition CK06-06</strain>
    </source>
</reference>